<dbReference type="InterPro" id="IPR019594">
    <property type="entry name" value="Glu/Gly-bd"/>
</dbReference>
<dbReference type="PANTHER" id="PTHR42643:SF24">
    <property type="entry name" value="IONOTROPIC RECEPTOR 60A"/>
    <property type="match status" value="1"/>
</dbReference>
<dbReference type="Pfam" id="PF00060">
    <property type="entry name" value="Lig_chan"/>
    <property type="match status" value="1"/>
</dbReference>
<sequence>MLPVLHEVVGTVLDAQCSIFIVTNGNTTATTISKFLRRSPSPRGVGVFEVPGSDYSPGTTGGKELQEVIQTARKLREASWCVNVVVPSDDPAFLASFAESSLRGRLLVWATRLLVVTRLPLQELRQLYQALSLTNSALLVLGQDLLFARYCWGFEGSLLVVYVQLPYRPPSGQLQKVASWSSRGGLVLQEQVFPDKFSRPLSVIGSPNMVSEAVFYDNFPSMISEAVFYDRFPEGASLTVAAEEYIPHVEVVESPGPPFSFKGPMANLLDILAKSMNFTYSFQRPPDGAWGGRLPDGSYNGMVGMVSRKEVDLGLGPFGMSTVRAAVVDFTKPILIDYARILGGKGRAEIDPWGFLLPLTPEVWAGLAALGLLVILTVAFLSYLSGQRLPGRGSRNLYFAVVRTLLIQDTKVLPERCGDAKVPPGRRWERVLLAGWMIVTLVTVKSYAGNLMSLLAVRHIPQPYQSVRDVLDDPACTMIWEANTAYVQFVEASVSFLSRRV</sequence>
<evidence type="ECO:0000259" key="14">
    <source>
        <dbReference type="SMART" id="SM00918"/>
    </source>
</evidence>
<evidence type="ECO:0000256" key="8">
    <source>
        <dbReference type="ARBA" id="ARBA00023136"/>
    </source>
</evidence>
<dbReference type="GO" id="GO:0015276">
    <property type="term" value="F:ligand-gated monoatomic ion channel activity"/>
    <property type="evidence" value="ECO:0007669"/>
    <property type="project" value="InterPro"/>
</dbReference>
<proteinExistence type="inferred from homology"/>
<dbReference type="Gene3D" id="3.40.190.10">
    <property type="entry name" value="Periplasmic binding protein-like II"/>
    <property type="match status" value="1"/>
</dbReference>
<dbReference type="EMBL" id="QCYY01002470">
    <property type="protein sequence ID" value="ROT70073.1"/>
    <property type="molecule type" value="Genomic_DNA"/>
</dbReference>
<keyword evidence="7" id="KW-0406">Ion transport</keyword>
<keyword evidence="10" id="KW-0325">Glycoprotein</keyword>
<reference evidence="15 16" key="1">
    <citation type="submission" date="2018-04" db="EMBL/GenBank/DDBJ databases">
        <authorList>
            <person name="Zhang X."/>
            <person name="Yuan J."/>
            <person name="Li F."/>
            <person name="Xiang J."/>
        </authorList>
    </citation>
    <scope>NUCLEOTIDE SEQUENCE [LARGE SCALE GENOMIC DNA]</scope>
    <source>
        <tissue evidence="15">Muscle</tissue>
    </source>
</reference>
<evidence type="ECO:0000313" key="16">
    <source>
        <dbReference type="Proteomes" id="UP000283509"/>
    </source>
</evidence>
<evidence type="ECO:0000256" key="6">
    <source>
        <dbReference type="ARBA" id="ARBA00022989"/>
    </source>
</evidence>
<dbReference type="InterPro" id="IPR052192">
    <property type="entry name" value="Insect_Ionotropic_Sensory_Rcpt"/>
</dbReference>
<dbReference type="PANTHER" id="PTHR42643">
    <property type="entry name" value="IONOTROPIC RECEPTOR 20A-RELATED"/>
    <property type="match status" value="1"/>
</dbReference>
<evidence type="ECO:0000256" key="5">
    <source>
        <dbReference type="ARBA" id="ARBA00022692"/>
    </source>
</evidence>
<evidence type="ECO:0000256" key="9">
    <source>
        <dbReference type="ARBA" id="ARBA00023170"/>
    </source>
</evidence>
<keyword evidence="12" id="KW-0407">Ion channel</keyword>
<comment type="similarity">
    <text evidence="2">Belongs to the glutamate-gated ion channel (TC 1.A.10.1) family.</text>
</comment>
<comment type="caution">
    <text evidence="15">The sequence shown here is derived from an EMBL/GenBank/DDBJ whole genome shotgun (WGS) entry which is preliminary data.</text>
</comment>
<dbReference type="GO" id="GO:0050906">
    <property type="term" value="P:detection of stimulus involved in sensory perception"/>
    <property type="evidence" value="ECO:0007669"/>
    <property type="project" value="UniProtKB-ARBA"/>
</dbReference>
<keyword evidence="5 13" id="KW-0812">Transmembrane</keyword>
<evidence type="ECO:0000256" key="11">
    <source>
        <dbReference type="ARBA" id="ARBA00023286"/>
    </source>
</evidence>
<dbReference type="Gene3D" id="1.10.287.70">
    <property type="match status" value="1"/>
</dbReference>
<keyword evidence="8 13" id="KW-0472">Membrane</keyword>
<accession>A0A3R7PL51</accession>
<name>A0A3R7PL51_PENVA</name>
<reference evidence="15 16" key="2">
    <citation type="submission" date="2019-01" db="EMBL/GenBank/DDBJ databases">
        <title>The decoding of complex shrimp genome reveals the adaptation for benthos swimmer, frequently molting mechanism and breeding impact on genome.</title>
        <authorList>
            <person name="Sun Y."/>
            <person name="Gao Y."/>
            <person name="Yu Y."/>
        </authorList>
    </citation>
    <scope>NUCLEOTIDE SEQUENCE [LARGE SCALE GENOMIC DNA]</scope>
    <source>
        <tissue evidence="15">Muscle</tissue>
    </source>
</reference>
<evidence type="ECO:0000256" key="10">
    <source>
        <dbReference type="ARBA" id="ARBA00023180"/>
    </source>
</evidence>
<evidence type="ECO:0000256" key="13">
    <source>
        <dbReference type="SAM" id="Phobius"/>
    </source>
</evidence>
<comment type="subcellular location">
    <subcellularLocation>
        <location evidence="1">Cell membrane</location>
        <topology evidence="1">Multi-pass membrane protein</topology>
    </subcellularLocation>
</comment>
<evidence type="ECO:0000313" key="15">
    <source>
        <dbReference type="EMBL" id="ROT70073.1"/>
    </source>
</evidence>
<keyword evidence="16" id="KW-1185">Reference proteome</keyword>
<dbReference type="Proteomes" id="UP000283509">
    <property type="component" value="Unassembled WGS sequence"/>
</dbReference>
<evidence type="ECO:0000256" key="1">
    <source>
        <dbReference type="ARBA" id="ARBA00004651"/>
    </source>
</evidence>
<gene>
    <name evidence="15" type="ORF">C7M84_011643</name>
</gene>
<evidence type="ECO:0000256" key="2">
    <source>
        <dbReference type="ARBA" id="ARBA00008685"/>
    </source>
</evidence>
<dbReference type="Pfam" id="PF10613">
    <property type="entry name" value="Lig_chan-Glu_bd"/>
    <property type="match status" value="1"/>
</dbReference>
<evidence type="ECO:0000256" key="3">
    <source>
        <dbReference type="ARBA" id="ARBA00022448"/>
    </source>
</evidence>
<dbReference type="SUPFAM" id="SSF53850">
    <property type="entry name" value="Periplasmic binding protein-like II"/>
    <property type="match status" value="1"/>
</dbReference>
<keyword evidence="9 15" id="KW-0675">Receptor</keyword>
<protein>
    <submittedName>
        <fullName evidence="15">Olfactory ionotropic receptor IR4</fullName>
    </submittedName>
</protein>
<evidence type="ECO:0000256" key="12">
    <source>
        <dbReference type="ARBA" id="ARBA00023303"/>
    </source>
</evidence>
<dbReference type="InterPro" id="IPR001320">
    <property type="entry name" value="Iontro_rcpt_C"/>
</dbReference>
<dbReference type="AlphaFoldDB" id="A0A3R7PL51"/>
<dbReference type="GO" id="GO:0005886">
    <property type="term" value="C:plasma membrane"/>
    <property type="evidence" value="ECO:0007669"/>
    <property type="project" value="UniProtKB-SubCell"/>
</dbReference>
<organism evidence="15 16">
    <name type="scientific">Penaeus vannamei</name>
    <name type="common">Whiteleg shrimp</name>
    <name type="synonym">Litopenaeus vannamei</name>
    <dbReference type="NCBI Taxonomy" id="6689"/>
    <lineage>
        <taxon>Eukaryota</taxon>
        <taxon>Metazoa</taxon>
        <taxon>Ecdysozoa</taxon>
        <taxon>Arthropoda</taxon>
        <taxon>Crustacea</taxon>
        <taxon>Multicrustacea</taxon>
        <taxon>Malacostraca</taxon>
        <taxon>Eumalacostraca</taxon>
        <taxon>Eucarida</taxon>
        <taxon>Decapoda</taxon>
        <taxon>Dendrobranchiata</taxon>
        <taxon>Penaeoidea</taxon>
        <taxon>Penaeidae</taxon>
        <taxon>Penaeus</taxon>
    </lineage>
</organism>
<evidence type="ECO:0000256" key="4">
    <source>
        <dbReference type="ARBA" id="ARBA00022475"/>
    </source>
</evidence>
<keyword evidence="6 13" id="KW-1133">Transmembrane helix</keyword>
<feature type="domain" description="Ionotropic glutamate receptor L-glutamate and glycine-binding" evidence="14">
    <location>
        <begin position="247"/>
        <end position="308"/>
    </location>
</feature>
<keyword evidence="4" id="KW-1003">Cell membrane</keyword>
<keyword evidence="3" id="KW-0813">Transport</keyword>
<dbReference type="OrthoDB" id="6368698at2759"/>
<dbReference type="SMART" id="SM00918">
    <property type="entry name" value="Lig_chan-Glu_bd"/>
    <property type="match status" value="1"/>
</dbReference>
<feature type="transmembrane region" description="Helical" evidence="13">
    <location>
        <begin position="363"/>
        <end position="384"/>
    </location>
</feature>
<keyword evidence="11" id="KW-1071">Ligand-gated ion channel</keyword>
<evidence type="ECO:0000256" key="7">
    <source>
        <dbReference type="ARBA" id="ARBA00023065"/>
    </source>
</evidence>